<gene>
    <name evidence="2" type="ORF">BACCIP111895_00246</name>
</gene>
<keyword evidence="1" id="KW-1133">Transmembrane helix</keyword>
<comment type="caution">
    <text evidence="2">The sequence shown here is derived from an EMBL/GenBank/DDBJ whole genome shotgun (WGS) entry which is preliminary data.</text>
</comment>
<evidence type="ECO:0000256" key="1">
    <source>
        <dbReference type="SAM" id="Phobius"/>
    </source>
</evidence>
<dbReference type="EMBL" id="CALBWS010000001">
    <property type="protein sequence ID" value="CAH2713113.1"/>
    <property type="molecule type" value="Genomic_DNA"/>
</dbReference>
<proteinExistence type="predicted"/>
<keyword evidence="1" id="KW-0812">Transmembrane</keyword>
<evidence type="ECO:0000313" key="2">
    <source>
        <dbReference type="EMBL" id="CAH2713113.1"/>
    </source>
</evidence>
<accession>A0ABM9EKL0</accession>
<dbReference type="Gene3D" id="3.30.200.270">
    <property type="match status" value="1"/>
</dbReference>
<reference evidence="2" key="1">
    <citation type="submission" date="2022-04" db="EMBL/GenBank/DDBJ databases">
        <authorList>
            <person name="Criscuolo A."/>
        </authorList>
    </citation>
    <scope>NUCLEOTIDE SEQUENCE</scope>
    <source>
        <strain evidence="2">CIP111895</strain>
    </source>
</reference>
<keyword evidence="1" id="KW-0472">Membrane</keyword>
<dbReference type="Proteomes" id="UP000838308">
    <property type="component" value="Unassembled WGS sequence"/>
</dbReference>
<dbReference type="RefSeq" id="WP_248733464.1">
    <property type="nucleotide sequence ID" value="NZ_CALBWS010000001.1"/>
</dbReference>
<sequence length="257" mass="29066">MQNQSVINSNRTKGGKIANRFLVGIFLIFVLLFTFSATYAKQEAPKVEINGVGVYSSISYAEKVKTWVDVDAFFHVLKESYELDKQGKNLIFKNETIPVKNHENGIVAEVKDLAEVIDATQMTKDKNGSIYFLVLPEGTVKITPVIPQMGEHWTNPQEDILIMENDDPVYKTIYGVYEGKLVFIEQMISQKYFVEGKSFVNFAGMKGLPSPAIDHTNIEFVPTGHEGYTMPHYDIHHYFITPEEQEQIGLGGENSHH</sequence>
<name>A0ABM9EKL0_9BACI</name>
<protein>
    <recommendedName>
        <fullName evidence="4">Copper amine oxidase-like N-terminal domain-containing protein</fullName>
    </recommendedName>
</protein>
<evidence type="ECO:0008006" key="4">
    <source>
        <dbReference type="Google" id="ProtNLM"/>
    </source>
</evidence>
<evidence type="ECO:0000313" key="3">
    <source>
        <dbReference type="Proteomes" id="UP000838308"/>
    </source>
</evidence>
<organism evidence="2 3">
    <name type="scientific">Neobacillus rhizosphaerae</name>
    <dbReference type="NCBI Taxonomy" id="2880965"/>
    <lineage>
        <taxon>Bacteria</taxon>
        <taxon>Bacillati</taxon>
        <taxon>Bacillota</taxon>
        <taxon>Bacilli</taxon>
        <taxon>Bacillales</taxon>
        <taxon>Bacillaceae</taxon>
        <taxon>Neobacillus</taxon>
    </lineage>
</organism>
<keyword evidence="3" id="KW-1185">Reference proteome</keyword>
<feature type="transmembrane region" description="Helical" evidence="1">
    <location>
        <begin position="21"/>
        <end position="40"/>
    </location>
</feature>